<dbReference type="AlphaFoldDB" id="A0A135Z3K3"/>
<gene>
    <name evidence="1" type="ORF">HMPREF3230_01190</name>
</gene>
<evidence type="ECO:0000313" key="2">
    <source>
        <dbReference type="Proteomes" id="UP000070505"/>
    </source>
</evidence>
<accession>A0A135Z3K3</accession>
<name>A0A135Z3K3_GARVA</name>
<sequence length="43" mass="5102">MRVAKRQAIKQYLSDESLSFGERLRVRSLKQVRRIEGPCNIRL</sequence>
<organism evidence="1 2">
    <name type="scientific">Gardnerella vaginalis</name>
    <dbReference type="NCBI Taxonomy" id="2702"/>
    <lineage>
        <taxon>Bacteria</taxon>
        <taxon>Bacillati</taxon>
        <taxon>Actinomycetota</taxon>
        <taxon>Actinomycetes</taxon>
        <taxon>Bifidobacteriales</taxon>
        <taxon>Bifidobacteriaceae</taxon>
        <taxon>Gardnerella</taxon>
    </lineage>
</organism>
<dbReference type="Proteomes" id="UP000070505">
    <property type="component" value="Unassembled WGS sequence"/>
</dbReference>
<reference evidence="2" key="1">
    <citation type="submission" date="2016-02" db="EMBL/GenBank/DDBJ databases">
        <authorList>
            <person name="Mitreva M."/>
            <person name="Pepin K.H."/>
            <person name="Mihindukulasuriya K.A."/>
            <person name="Fulton R."/>
            <person name="Fronick C."/>
            <person name="O'Laughlin M."/>
            <person name="Miner T."/>
            <person name="Herter B."/>
            <person name="Rosa B.A."/>
            <person name="Cordes M."/>
            <person name="Tomlinson C."/>
            <person name="Wollam A."/>
            <person name="Palsikar V.B."/>
            <person name="Mardis E.R."/>
            <person name="Wilson R.K."/>
        </authorList>
    </citation>
    <scope>NUCLEOTIDE SEQUENCE [LARGE SCALE GENOMIC DNA]</scope>
    <source>
        <strain evidence="2">CMW7778B</strain>
    </source>
</reference>
<comment type="caution">
    <text evidence="1">The sequence shown here is derived from an EMBL/GenBank/DDBJ whole genome shotgun (WGS) entry which is preliminary data.</text>
</comment>
<proteinExistence type="predicted"/>
<evidence type="ECO:0000313" key="1">
    <source>
        <dbReference type="EMBL" id="KXI16219.1"/>
    </source>
</evidence>
<protein>
    <submittedName>
        <fullName evidence="1">Uncharacterized protein</fullName>
    </submittedName>
</protein>
<dbReference type="EMBL" id="LSRC01000049">
    <property type="protein sequence ID" value="KXI16219.1"/>
    <property type="molecule type" value="Genomic_DNA"/>
</dbReference>